<gene>
    <name evidence="2" type="ORF">GGR44_001755</name>
</gene>
<feature type="domain" description="DUF6968" evidence="1">
    <location>
        <begin position="8"/>
        <end position="92"/>
    </location>
</feature>
<dbReference type="Pfam" id="PF22302">
    <property type="entry name" value="DUF6968"/>
    <property type="match status" value="1"/>
</dbReference>
<evidence type="ECO:0000313" key="3">
    <source>
        <dbReference type="Proteomes" id="UP000552757"/>
    </source>
</evidence>
<proteinExistence type="predicted"/>
<dbReference type="AlphaFoldDB" id="A0A7W6GNA0"/>
<keyword evidence="3" id="KW-1185">Reference proteome</keyword>
<organism evidence="2 3">
    <name type="scientific">Sphingobium fontiphilum</name>
    <dbReference type="NCBI Taxonomy" id="944425"/>
    <lineage>
        <taxon>Bacteria</taxon>
        <taxon>Pseudomonadati</taxon>
        <taxon>Pseudomonadota</taxon>
        <taxon>Alphaproteobacteria</taxon>
        <taxon>Sphingomonadales</taxon>
        <taxon>Sphingomonadaceae</taxon>
        <taxon>Sphingobium</taxon>
    </lineage>
</organism>
<dbReference type="RefSeq" id="WP_183955154.1">
    <property type="nucleotide sequence ID" value="NZ_JACIEB010000003.1"/>
</dbReference>
<accession>A0A7W6GNA0</accession>
<sequence length="107" mass="12130">MTETLFVERRFELDGGELIVCFFAPSRAPEGWFQCRYAIGWPEREVRSYACGEDGLQALMLAMQAVHFELVESDAYKVGRLTWCDQADLDLPPTWGVGPLYDAPPQP</sequence>
<reference evidence="2 3" key="1">
    <citation type="submission" date="2020-08" db="EMBL/GenBank/DDBJ databases">
        <title>Genomic Encyclopedia of Type Strains, Phase IV (KMG-IV): sequencing the most valuable type-strain genomes for metagenomic binning, comparative biology and taxonomic classification.</title>
        <authorList>
            <person name="Goeker M."/>
        </authorList>
    </citation>
    <scope>NUCLEOTIDE SEQUENCE [LARGE SCALE GENOMIC DNA]</scope>
    <source>
        <strain evidence="2 3">DSM 29348</strain>
    </source>
</reference>
<dbReference type="EMBL" id="JACIEB010000003">
    <property type="protein sequence ID" value="MBB3982096.1"/>
    <property type="molecule type" value="Genomic_DNA"/>
</dbReference>
<dbReference type="Proteomes" id="UP000552757">
    <property type="component" value="Unassembled WGS sequence"/>
</dbReference>
<dbReference type="InterPro" id="IPR054241">
    <property type="entry name" value="DUF6968"/>
</dbReference>
<evidence type="ECO:0000313" key="2">
    <source>
        <dbReference type="EMBL" id="MBB3982096.1"/>
    </source>
</evidence>
<name>A0A7W6GNA0_9SPHN</name>
<evidence type="ECO:0000259" key="1">
    <source>
        <dbReference type="Pfam" id="PF22302"/>
    </source>
</evidence>
<comment type="caution">
    <text evidence="2">The sequence shown here is derived from an EMBL/GenBank/DDBJ whole genome shotgun (WGS) entry which is preliminary data.</text>
</comment>
<protein>
    <recommendedName>
        <fullName evidence="1">DUF6968 domain-containing protein</fullName>
    </recommendedName>
</protein>